<dbReference type="PANTHER" id="PTHR35147">
    <property type="entry name" value="CHEMORECEPTOR GLUTAMINE DEAMIDASE CHED-RELATED"/>
    <property type="match status" value="1"/>
</dbReference>
<dbReference type="Gene3D" id="3.30.1330.200">
    <property type="match status" value="1"/>
</dbReference>
<dbReference type="InterPro" id="IPR011324">
    <property type="entry name" value="Cytotoxic_necrot_fac-like_cat"/>
</dbReference>
<proteinExistence type="predicted"/>
<dbReference type="KEGG" id="tact:SG35_005390"/>
<evidence type="ECO:0000313" key="4">
    <source>
        <dbReference type="Proteomes" id="UP000032568"/>
    </source>
</evidence>
<accession>A0AAF0C4R2</accession>
<keyword evidence="4" id="KW-1185">Reference proteome</keyword>
<reference evidence="3 4" key="2">
    <citation type="journal article" date="2022" name="Mar. Drugs">
        <title>Bioassay-Guided Fractionation Leads to the Detection of Cholic Acid Generated by the Rare Thalassomonas sp.</title>
        <authorList>
            <person name="Pheiffer F."/>
            <person name="Schneider Y.K."/>
            <person name="Hansen E.H."/>
            <person name="Andersen J.H."/>
            <person name="Isaksson J."/>
            <person name="Busche T."/>
            <person name="R C."/>
            <person name="Kalinowski J."/>
            <person name="Zyl L.V."/>
            <person name="Trindade M."/>
        </authorList>
    </citation>
    <scope>NUCLEOTIDE SEQUENCE [LARGE SCALE GENOMIC DNA]</scope>
    <source>
        <strain evidence="3 4">A5K-106</strain>
    </source>
</reference>
<organism evidence="3 4">
    <name type="scientific">Thalassomonas actiniarum</name>
    <dbReference type="NCBI Taxonomy" id="485447"/>
    <lineage>
        <taxon>Bacteria</taxon>
        <taxon>Pseudomonadati</taxon>
        <taxon>Pseudomonadota</taxon>
        <taxon>Gammaproteobacteria</taxon>
        <taxon>Alteromonadales</taxon>
        <taxon>Colwelliaceae</taxon>
        <taxon>Thalassomonas</taxon>
    </lineage>
</organism>
<dbReference type="InterPro" id="IPR038592">
    <property type="entry name" value="CheD-like_sf"/>
</dbReference>
<dbReference type="GO" id="GO:0006935">
    <property type="term" value="P:chemotaxis"/>
    <property type="evidence" value="ECO:0007669"/>
    <property type="project" value="UniProtKB-KW"/>
</dbReference>
<dbReference type="SUPFAM" id="SSF64438">
    <property type="entry name" value="CNF1/YfiH-like putative cysteine hydrolases"/>
    <property type="match status" value="1"/>
</dbReference>
<dbReference type="GO" id="GO:0050568">
    <property type="term" value="F:protein-glutamine glutaminase activity"/>
    <property type="evidence" value="ECO:0007669"/>
    <property type="project" value="InterPro"/>
</dbReference>
<dbReference type="PANTHER" id="PTHR35147:SF3">
    <property type="entry name" value="CHEMORECEPTOR GLUTAMINE DEAMIDASE CHED 1-RELATED"/>
    <property type="match status" value="1"/>
</dbReference>
<dbReference type="Pfam" id="PF03975">
    <property type="entry name" value="CheD"/>
    <property type="match status" value="1"/>
</dbReference>
<dbReference type="RefSeq" id="WP_053043286.1">
    <property type="nucleotide sequence ID" value="NZ_CP059735.1"/>
</dbReference>
<dbReference type="EMBL" id="CP059735">
    <property type="protein sequence ID" value="WDE00090.1"/>
    <property type="molecule type" value="Genomic_DNA"/>
</dbReference>
<evidence type="ECO:0000256" key="2">
    <source>
        <dbReference type="ARBA" id="ARBA00022801"/>
    </source>
</evidence>
<keyword evidence="1" id="KW-0145">Chemotaxis</keyword>
<dbReference type="Proteomes" id="UP000032568">
    <property type="component" value="Chromosome"/>
</dbReference>
<protein>
    <submittedName>
        <fullName evidence="3">Chemotaxis protein CheD</fullName>
    </submittedName>
</protein>
<reference evidence="3 4" key="1">
    <citation type="journal article" date="2015" name="Genome Announc.">
        <title>Draft Genome Sequences of Marine Isolates of Thalassomonas viridans and Thalassomonas actiniarum.</title>
        <authorList>
            <person name="Olonade I."/>
            <person name="van Zyl L.J."/>
            <person name="Trindade M."/>
        </authorList>
    </citation>
    <scope>NUCLEOTIDE SEQUENCE [LARGE SCALE GENOMIC DNA]</scope>
    <source>
        <strain evidence="3 4">A5K-106</strain>
    </source>
</reference>
<sequence>MLIMLYLDNKVVLLPGDFYFGKQEAYQYIQTLLGSCVALTFWHPVKKIGGMCHFVIPRDVSREQQGTAKGALLNGRYGDQAIKLFQQHMALEQSDIQEYRLGLYGGMQALQVADEGAMGRIGKMNLDFALTQIRENNWLIAHSYTSGKGALKILMDLADGRVEVSTVAELKGLT</sequence>
<gene>
    <name evidence="3" type="ORF">SG35_005390</name>
</gene>
<dbReference type="CDD" id="cd16352">
    <property type="entry name" value="CheD"/>
    <property type="match status" value="1"/>
</dbReference>
<name>A0AAF0C4R2_9GAMM</name>
<keyword evidence="2" id="KW-0378">Hydrolase</keyword>
<evidence type="ECO:0000313" key="3">
    <source>
        <dbReference type="EMBL" id="WDE00090.1"/>
    </source>
</evidence>
<evidence type="ECO:0000256" key="1">
    <source>
        <dbReference type="ARBA" id="ARBA00022500"/>
    </source>
</evidence>
<dbReference type="InterPro" id="IPR005659">
    <property type="entry name" value="Chemorcpt_Glu_NH3ase_CheD"/>
</dbReference>
<dbReference type="AlphaFoldDB" id="A0AAF0C4R2"/>